<evidence type="ECO:0000256" key="8">
    <source>
        <dbReference type="SAM" id="MobiDB-lite"/>
    </source>
</evidence>
<keyword evidence="5" id="KW-0862">Zinc</keyword>
<evidence type="ECO:0000313" key="10">
    <source>
        <dbReference type="EMBL" id="UJO13029.1"/>
    </source>
</evidence>
<keyword evidence="6" id="KW-0067">ATP-binding</keyword>
<dbReference type="OrthoDB" id="448448at2759"/>
<evidence type="ECO:0000256" key="6">
    <source>
        <dbReference type="ARBA" id="ARBA00022840"/>
    </source>
</evidence>
<keyword evidence="3" id="KW-0547">Nucleotide-binding</keyword>
<feature type="domain" description="HIRAN" evidence="9">
    <location>
        <begin position="117"/>
        <end position="210"/>
    </location>
</feature>
<dbReference type="GO" id="GO:0005634">
    <property type="term" value="C:nucleus"/>
    <property type="evidence" value="ECO:0007669"/>
    <property type="project" value="UniProtKB-SubCell"/>
</dbReference>
<dbReference type="GO" id="GO:0016818">
    <property type="term" value="F:hydrolase activity, acting on acid anhydrides, in phosphorus-containing anhydrides"/>
    <property type="evidence" value="ECO:0007669"/>
    <property type="project" value="InterPro"/>
</dbReference>
<dbReference type="GO" id="GO:0006281">
    <property type="term" value="P:DNA repair"/>
    <property type="evidence" value="ECO:0007669"/>
    <property type="project" value="TreeGrafter"/>
</dbReference>
<evidence type="ECO:0000259" key="9">
    <source>
        <dbReference type="SMART" id="SM00910"/>
    </source>
</evidence>
<dbReference type="KEGG" id="ffu:CLAFUR5_01308"/>
<dbReference type="Pfam" id="PF00176">
    <property type="entry name" value="SNF2-rel_dom"/>
    <property type="match status" value="1"/>
</dbReference>
<dbReference type="SMART" id="SM00910">
    <property type="entry name" value="HIRAN"/>
    <property type="match status" value="1"/>
</dbReference>
<dbReference type="PANTHER" id="PTHR45626">
    <property type="entry name" value="TRANSCRIPTION TERMINATION FACTOR 2-RELATED"/>
    <property type="match status" value="1"/>
</dbReference>
<feature type="region of interest" description="Disordered" evidence="8">
    <location>
        <begin position="253"/>
        <end position="274"/>
    </location>
</feature>
<evidence type="ECO:0000256" key="2">
    <source>
        <dbReference type="ARBA" id="ARBA00022723"/>
    </source>
</evidence>
<dbReference type="InterPro" id="IPR000330">
    <property type="entry name" value="SNF2_N"/>
</dbReference>
<keyword evidence="11" id="KW-1185">Reference proteome</keyword>
<dbReference type="RefSeq" id="XP_047757395.1">
    <property type="nucleotide sequence ID" value="XM_047900456.1"/>
</dbReference>
<evidence type="ECO:0000256" key="1">
    <source>
        <dbReference type="ARBA" id="ARBA00004123"/>
    </source>
</evidence>
<accession>A0A9Q8L978</accession>
<dbReference type="Gene3D" id="3.30.70.2330">
    <property type="match status" value="1"/>
</dbReference>
<dbReference type="InterPro" id="IPR050628">
    <property type="entry name" value="SNF2_RAD54_helicase_TF"/>
</dbReference>
<sequence length="501" mass="55211">MSQSTSDGKRKRVEIDLTNSGEEPDGDLDAPATKRTPAVKNAHRNAANRSTLPTPPASSARSNGYESVYAAPGSSDPQASQHFTQTDRDAWLADEDFNSIVASSQNEAEFNDQLYLYGQLPTKVVGVRYYRGYANPGEQILVRREPGNEYDSNAIRIDNASRQQIGHIPRTMAVKLVKYIDNGWLAVEGKLNGEIGQFDCPLSVYLYGVNPDSDEGRQLRDRMVADKLPIRALQEAEARRKQQEKEKLAAARRAAAASKNSKFTNQAIPGGSSQVDMSDIMEASQRINPRDIANSAEQLGTSEEDLSAMPMAEKPDSIQTEMLPYQRQALQWLLDQECPKSPGASPRDAVQLWTFSNGKYTNLATNHSTQNQPILASGGILADDMGLGKTLEMISLIAADVEKFGRGTTLVVAPLSMMSNWSGQIATHVKTKDETSVYTYHGAGRTKMKSQDFAQYDVVLTTYHTLASDYMPGGSDRYNKLFYRSETRTTHHSKAPIKAIT</sequence>
<proteinExistence type="predicted"/>
<keyword evidence="4" id="KW-0378">Hydrolase</keyword>
<dbReference type="InterPro" id="IPR027417">
    <property type="entry name" value="P-loop_NTPase"/>
</dbReference>
<evidence type="ECO:0000256" key="7">
    <source>
        <dbReference type="ARBA" id="ARBA00023242"/>
    </source>
</evidence>
<dbReference type="GO" id="GO:0003676">
    <property type="term" value="F:nucleic acid binding"/>
    <property type="evidence" value="ECO:0007669"/>
    <property type="project" value="InterPro"/>
</dbReference>
<protein>
    <submittedName>
        <fullName evidence="10">Matrix-associated actin-dependent regulator of chromatin</fullName>
    </submittedName>
</protein>
<dbReference type="GO" id="GO:0008094">
    <property type="term" value="F:ATP-dependent activity, acting on DNA"/>
    <property type="evidence" value="ECO:0007669"/>
    <property type="project" value="TreeGrafter"/>
</dbReference>
<organism evidence="10 11">
    <name type="scientific">Passalora fulva</name>
    <name type="common">Tomato leaf mold</name>
    <name type="synonym">Cladosporium fulvum</name>
    <dbReference type="NCBI Taxonomy" id="5499"/>
    <lineage>
        <taxon>Eukaryota</taxon>
        <taxon>Fungi</taxon>
        <taxon>Dikarya</taxon>
        <taxon>Ascomycota</taxon>
        <taxon>Pezizomycotina</taxon>
        <taxon>Dothideomycetes</taxon>
        <taxon>Dothideomycetidae</taxon>
        <taxon>Mycosphaerellales</taxon>
        <taxon>Mycosphaerellaceae</taxon>
        <taxon>Fulvia</taxon>
    </lineage>
</organism>
<dbReference type="AlphaFoldDB" id="A0A9Q8L978"/>
<evidence type="ECO:0000313" key="11">
    <source>
        <dbReference type="Proteomes" id="UP000756132"/>
    </source>
</evidence>
<reference evidence="10" key="2">
    <citation type="journal article" date="2022" name="Microb. Genom.">
        <title>A chromosome-scale genome assembly of the tomato pathogen Cladosporium fulvum reveals a compartmentalized genome architecture and the presence of a dispensable chromosome.</title>
        <authorList>
            <person name="Zaccaron A.Z."/>
            <person name="Chen L.H."/>
            <person name="Samaras A."/>
            <person name="Stergiopoulos I."/>
        </authorList>
    </citation>
    <scope>NUCLEOTIDE SEQUENCE</scope>
    <source>
        <strain evidence="10">Race5_Kim</strain>
    </source>
</reference>
<dbReference type="GO" id="GO:0005524">
    <property type="term" value="F:ATP binding"/>
    <property type="evidence" value="ECO:0007669"/>
    <property type="project" value="UniProtKB-KW"/>
</dbReference>
<dbReference type="GO" id="GO:0008270">
    <property type="term" value="F:zinc ion binding"/>
    <property type="evidence" value="ECO:0007669"/>
    <property type="project" value="InterPro"/>
</dbReference>
<feature type="compositionally biased region" description="Polar residues" evidence="8">
    <location>
        <begin position="47"/>
        <end position="65"/>
    </location>
</feature>
<evidence type="ECO:0000256" key="3">
    <source>
        <dbReference type="ARBA" id="ARBA00022741"/>
    </source>
</evidence>
<keyword evidence="7" id="KW-0539">Nucleus</keyword>
<dbReference type="PANTHER" id="PTHR45626:SF11">
    <property type="entry name" value="FAMILY HELICASE, PUTATIVE (AFU_ORTHOLOGUE AFUA_5G06590)-RELATED"/>
    <property type="match status" value="1"/>
</dbReference>
<dbReference type="Gene3D" id="3.40.50.10810">
    <property type="entry name" value="Tandem AAA-ATPase domain"/>
    <property type="match status" value="1"/>
</dbReference>
<feature type="compositionally biased region" description="Polar residues" evidence="8">
    <location>
        <begin position="258"/>
        <end position="274"/>
    </location>
</feature>
<keyword evidence="2" id="KW-0479">Metal-binding</keyword>
<dbReference type="InterPro" id="IPR014905">
    <property type="entry name" value="HIRAN"/>
</dbReference>
<dbReference type="SUPFAM" id="SSF52540">
    <property type="entry name" value="P-loop containing nucleoside triphosphate hydrolases"/>
    <property type="match status" value="1"/>
</dbReference>
<dbReference type="Proteomes" id="UP000756132">
    <property type="component" value="Chromosome 1"/>
</dbReference>
<dbReference type="GeneID" id="71981186"/>
<dbReference type="Pfam" id="PF08797">
    <property type="entry name" value="HIRAN"/>
    <property type="match status" value="1"/>
</dbReference>
<gene>
    <name evidence="10" type="ORF">CLAFUR5_01308</name>
</gene>
<reference evidence="10" key="1">
    <citation type="submission" date="2021-12" db="EMBL/GenBank/DDBJ databases">
        <authorList>
            <person name="Zaccaron A."/>
            <person name="Stergiopoulos I."/>
        </authorList>
    </citation>
    <scope>NUCLEOTIDE SEQUENCE</scope>
    <source>
        <strain evidence="10">Race5_Kim</strain>
    </source>
</reference>
<dbReference type="EMBL" id="CP090163">
    <property type="protein sequence ID" value="UJO13029.1"/>
    <property type="molecule type" value="Genomic_DNA"/>
</dbReference>
<evidence type="ECO:0000256" key="4">
    <source>
        <dbReference type="ARBA" id="ARBA00022801"/>
    </source>
</evidence>
<dbReference type="InterPro" id="IPR038718">
    <property type="entry name" value="SNF2-like_sf"/>
</dbReference>
<comment type="subcellular location">
    <subcellularLocation>
        <location evidence="1">Nucleus</location>
    </subcellularLocation>
</comment>
<evidence type="ECO:0000256" key="5">
    <source>
        <dbReference type="ARBA" id="ARBA00022833"/>
    </source>
</evidence>
<feature type="region of interest" description="Disordered" evidence="8">
    <location>
        <begin position="1"/>
        <end position="83"/>
    </location>
</feature>
<name>A0A9Q8L978_PASFU</name>